<keyword evidence="5 6" id="KW-0472">Membrane</keyword>
<dbReference type="SUPFAM" id="SSF56784">
    <property type="entry name" value="HAD-like"/>
    <property type="match status" value="1"/>
</dbReference>
<evidence type="ECO:0000256" key="2">
    <source>
        <dbReference type="ARBA" id="ARBA00022692"/>
    </source>
</evidence>
<feature type="transmembrane region" description="Helical" evidence="6">
    <location>
        <begin position="70"/>
        <end position="89"/>
    </location>
</feature>
<feature type="transmembrane region" description="Helical" evidence="6">
    <location>
        <begin position="711"/>
        <end position="730"/>
    </location>
</feature>
<keyword evidence="3" id="KW-1278">Translocase</keyword>
<dbReference type="GO" id="GO:0005886">
    <property type="term" value="C:plasma membrane"/>
    <property type="evidence" value="ECO:0007669"/>
    <property type="project" value="UniProtKB-SubCell"/>
</dbReference>
<dbReference type="InterPro" id="IPR023299">
    <property type="entry name" value="ATPase_P-typ_cyto_dom_N"/>
</dbReference>
<name>A0A939C080_9ACTN</name>
<evidence type="ECO:0000313" key="9">
    <source>
        <dbReference type="Proteomes" id="UP000663792"/>
    </source>
</evidence>
<dbReference type="Proteomes" id="UP000663792">
    <property type="component" value="Unassembled WGS sequence"/>
</dbReference>
<dbReference type="InterPro" id="IPR023214">
    <property type="entry name" value="HAD_sf"/>
</dbReference>
<keyword evidence="9" id="KW-1185">Reference proteome</keyword>
<feature type="transmembrane region" description="Helical" evidence="6">
    <location>
        <begin position="254"/>
        <end position="276"/>
    </location>
</feature>
<dbReference type="EMBL" id="JAERWK010000002">
    <property type="protein sequence ID" value="MBM9465897.1"/>
    <property type="molecule type" value="Genomic_DNA"/>
</dbReference>
<dbReference type="PRINTS" id="PR00120">
    <property type="entry name" value="HATPASE"/>
</dbReference>
<keyword evidence="2 6" id="KW-0812">Transmembrane</keyword>
<feature type="transmembrane region" description="Helical" evidence="6">
    <location>
        <begin position="45"/>
        <end position="64"/>
    </location>
</feature>
<dbReference type="InterPro" id="IPR036412">
    <property type="entry name" value="HAD-like_sf"/>
</dbReference>
<dbReference type="InterPro" id="IPR001757">
    <property type="entry name" value="P_typ_ATPase"/>
</dbReference>
<dbReference type="NCBIfam" id="TIGR01494">
    <property type="entry name" value="ATPase_P-type"/>
    <property type="match status" value="2"/>
</dbReference>
<feature type="transmembrane region" description="Helical" evidence="6">
    <location>
        <begin position="216"/>
        <end position="234"/>
    </location>
</feature>
<gene>
    <name evidence="8" type="ORF">JL106_01220</name>
</gene>
<comment type="subcellular location">
    <subcellularLocation>
        <location evidence="1">Cell membrane</location>
        <topology evidence="1">Multi-pass membrane protein</topology>
    </subcellularLocation>
</comment>
<dbReference type="PRINTS" id="PR00119">
    <property type="entry name" value="CATATPASE"/>
</dbReference>
<feature type="transmembrane region" description="Helical" evidence="6">
    <location>
        <begin position="605"/>
        <end position="624"/>
    </location>
</feature>
<feature type="transmembrane region" description="Helical" evidence="6">
    <location>
        <begin position="660"/>
        <end position="681"/>
    </location>
</feature>
<dbReference type="Gene3D" id="1.20.1110.10">
    <property type="entry name" value="Calcium-transporting ATPase, transmembrane domain"/>
    <property type="match status" value="1"/>
</dbReference>
<dbReference type="SUPFAM" id="SSF81665">
    <property type="entry name" value="Calcium ATPase, transmembrane domain M"/>
    <property type="match status" value="1"/>
</dbReference>
<dbReference type="SFLD" id="SFLDS00003">
    <property type="entry name" value="Haloacid_Dehalogenase"/>
    <property type="match status" value="1"/>
</dbReference>
<evidence type="ECO:0000256" key="3">
    <source>
        <dbReference type="ARBA" id="ARBA00022967"/>
    </source>
</evidence>
<proteinExistence type="predicted"/>
<dbReference type="InterPro" id="IPR008250">
    <property type="entry name" value="ATPase_P-typ_transduc_dom_A_sf"/>
</dbReference>
<dbReference type="Pfam" id="PF00702">
    <property type="entry name" value="Hydrolase"/>
    <property type="match status" value="1"/>
</dbReference>
<keyword evidence="4 6" id="KW-1133">Transmembrane helix</keyword>
<accession>A0A939C080</accession>
<dbReference type="GO" id="GO:0005524">
    <property type="term" value="F:ATP binding"/>
    <property type="evidence" value="ECO:0007669"/>
    <property type="project" value="InterPro"/>
</dbReference>
<dbReference type="SUPFAM" id="SSF81653">
    <property type="entry name" value="Calcium ATPase, transduction domain A"/>
    <property type="match status" value="1"/>
</dbReference>
<dbReference type="InterPro" id="IPR059000">
    <property type="entry name" value="ATPase_P-type_domA"/>
</dbReference>
<dbReference type="PANTHER" id="PTHR42861">
    <property type="entry name" value="CALCIUM-TRANSPORTING ATPASE"/>
    <property type="match status" value="1"/>
</dbReference>
<feature type="transmembrane region" description="Helical" evidence="6">
    <location>
        <begin position="737"/>
        <end position="756"/>
    </location>
</feature>
<evidence type="ECO:0000259" key="7">
    <source>
        <dbReference type="Pfam" id="PF00122"/>
    </source>
</evidence>
<evidence type="ECO:0000256" key="5">
    <source>
        <dbReference type="ARBA" id="ARBA00023136"/>
    </source>
</evidence>
<dbReference type="Gene3D" id="2.70.150.10">
    <property type="entry name" value="Calcium-transporting ATPase, cytoplasmic transduction domain A"/>
    <property type="match status" value="1"/>
</dbReference>
<dbReference type="InterPro" id="IPR023298">
    <property type="entry name" value="ATPase_P-typ_TM_dom_sf"/>
</dbReference>
<dbReference type="InterPro" id="IPR018303">
    <property type="entry name" value="ATPase_P-typ_P_site"/>
</dbReference>
<evidence type="ECO:0000256" key="4">
    <source>
        <dbReference type="ARBA" id="ARBA00022989"/>
    </source>
</evidence>
<dbReference type="SFLD" id="SFLDG00002">
    <property type="entry name" value="C1.7:_P-type_atpase_like"/>
    <property type="match status" value="1"/>
</dbReference>
<sequence>MTDGAPAPAGGLTSAQVAERVAQGRVNVTDAASSRPLWTIVRTNVFTRFNAILGCLFVLILITGSLADGLFGVVLVVNSLIGIVQEYLAKRKLDRLALLNAPTTRVVRDGRIAEIATAEVVQDDLIELRTGDQVPADGALGQVAGLEINESNLTGESDAVPKQVGDQVLSGTVVVAGSGRFTAVAVGDDAYANRIAAEAKKFTRTHSEIQSSVNKLLKYITWVIVVALPLQIWSQTRAIGDEGWREVVIRSTGGLVGLVPEGLVLLTSVAFLLAAVQLTRQQVLVQELPAVEGLARVDVVCLDKTGTLTVGDIVFEDLLPLDAYDLDDLRAALGAMADDPNANGTLLACAAAARPPADWVRRDNIAFNSARKWSAATFTGRGTWVLGAPDVLLTADSPIRDRVHELAGTGRRVLLLSHTDELLHGQELPGALVHRGLVVLTEQVRPDAEETLRYFAEQGVAIKIISGDNPTTVAAIARRVGLDVPDDAVVDARTIGEDIEQLRPLVERTTVFGRVSPEQKRALVNALQRNGHVAAMTGDGVNDALALKDADIGVAMGNGAQATKAVAQLVLLDGKFSHLPSVLAEGRRVIGNVERVANLFVAKNVMSLIAIVSAALFATPFPFLPRHLTLVSAVTIGIPAFFLALGPNKRRYLPGFLARVLRFAVPAGAVAGLVVFASYLWARSSHGGIPGCAPGAGAATSENPVCWQPSTAATISLLVTAFWILIVLARPFRMWKAVLVGAMIGLAVLAFVLPIAQTFFEFSTPTDLLWQSLLVGACGAAAVELIYRLSPGMRQAGGR</sequence>
<dbReference type="PROSITE" id="PS00154">
    <property type="entry name" value="ATPASE_E1_E2"/>
    <property type="match status" value="1"/>
</dbReference>
<dbReference type="SFLD" id="SFLDF00027">
    <property type="entry name" value="p-type_atpase"/>
    <property type="match status" value="1"/>
</dbReference>
<evidence type="ECO:0000256" key="6">
    <source>
        <dbReference type="SAM" id="Phobius"/>
    </source>
</evidence>
<dbReference type="InterPro" id="IPR044492">
    <property type="entry name" value="P_typ_ATPase_HD_dom"/>
</dbReference>
<evidence type="ECO:0000313" key="8">
    <source>
        <dbReference type="EMBL" id="MBM9465897.1"/>
    </source>
</evidence>
<feature type="domain" description="P-type ATPase A" evidence="7">
    <location>
        <begin position="99"/>
        <end position="198"/>
    </location>
</feature>
<dbReference type="Gene3D" id="3.40.50.1000">
    <property type="entry name" value="HAD superfamily/HAD-like"/>
    <property type="match status" value="1"/>
</dbReference>
<dbReference type="Pfam" id="PF00122">
    <property type="entry name" value="E1-E2_ATPase"/>
    <property type="match status" value="1"/>
</dbReference>
<feature type="transmembrane region" description="Helical" evidence="6">
    <location>
        <begin position="630"/>
        <end position="648"/>
    </location>
</feature>
<dbReference type="Gene3D" id="3.40.1110.10">
    <property type="entry name" value="Calcium-transporting ATPase, cytoplasmic domain N"/>
    <property type="match status" value="1"/>
</dbReference>
<dbReference type="GO" id="GO:0016887">
    <property type="term" value="F:ATP hydrolysis activity"/>
    <property type="evidence" value="ECO:0007669"/>
    <property type="project" value="InterPro"/>
</dbReference>
<feature type="transmembrane region" description="Helical" evidence="6">
    <location>
        <begin position="768"/>
        <end position="787"/>
    </location>
</feature>
<protein>
    <submittedName>
        <fullName evidence="8">HAD-IC family P-type ATPase</fullName>
    </submittedName>
</protein>
<comment type="caution">
    <text evidence="8">The sequence shown here is derived from an EMBL/GenBank/DDBJ whole genome shotgun (WGS) entry which is preliminary data.</text>
</comment>
<dbReference type="AlphaFoldDB" id="A0A939C080"/>
<reference evidence="8" key="1">
    <citation type="submission" date="2021-01" db="EMBL/GenBank/DDBJ databases">
        <title>YIM 132084 draft genome.</title>
        <authorList>
            <person name="An D."/>
        </authorList>
    </citation>
    <scope>NUCLEOTIDE SEQUENCE</scope>
    <source>
        <strain evidence="8">YIM 132084</strain>
    </source>
</reference>
<evidence type="ECO:0000256" key="1">
    <source>
        <dbReference type="ARBA" id="ARBA00004651"/>
    </source>
</evidence>
<organism evidence="8 9">
    <name type="scientific">Nakamurella leprariae</name>
    <dbReference type="NCBI Taxonomy" id="2803911"/>
    <lineage>
        <taxon>Bacteria</taxon>
        <taxon>Bacillati</taxon>
        <taxon>Actinomycetota</taxon>
        <taxon>Actinomycetes</taxon>
        <taxon>Nakamurellales</taxon>
        <taxon>Nakamurellaceae</taxon>
        <taxon>Nakamurella</taxon>
    </lineage>
</organism>